<accession>A0A0L8FQV8</accession>
<dbReference type="SUPFAM" id="SSF57625">
    <property type="entry name" value="Invertebrate chitin-binding proteins"/>
    <property type="match status" value="1"/>
</dbReference>
<evidence type="ECO:0000313" key="2">
    <source>
        <dbReference type="EMBL" id="KOF66780.1"/>
    </source>
</evidence>
<keyword evidence="1" id="KW-0732">Signal</keyword>
<organism evidence="2">
    <name type="scientific">Octopus bimaculoides</name>
    <name type="common">California two-spotted octopus</name>
    <dbReference type="NCBI Taxonomy" id="37653"/>
    <lineage>
        <taxon>Eukaryota</taxon>
        <taxon>Metazoa</taxon>
        <taxon>Spiralia</taxon>
        <taxon>Lophotrochozoa</taxon>
        <taxon>Mollusca</taxon>
        <taxon>Cephalopoda</taxon>
        <taxon>Coleoidea</taxon>
        <taxon>Octopodiformes</taxon>
        <taxon>Octopoda</taxon>
        <taxon>Incirrata</taxon>
        <taxon>Octopodidae</taxon>
        <taxon>Octopus</taxon>
    </lineage>
</organism>
<dbReference type="AlphaFoldDB" id="A0A0L8FQV8"/>
<sequence>MQNFLAICLILSLGIVTCNGACICGTAPFCRHPERCELFYQCTGQSQELFKCATGSYFSDYFVCANAADVPCVPSKYN</sequence>
<dbReference type="EMBL" id="KQ427716">
    <property type="protein sequence ID" value="KOF66780.1"/>
    <property type="molecule type" value="Genomic_DNA"/>
</dbReference>
<gene>
    <name evidence="2" type="ORF">OCBIM_22011341mg</name>
</gene>
<feature type="chain" id="PRO_5005582527" description="Chitin-binding type-2 domain-containing protein" evidence="1">
    <location>
        <begin position="21"/>
        <end position="78"/>
    </location>
</feature>
<protein>
    <recommendedName>
        <fullName evidence="3">Chitin-binding type-2 domain-containing protein</fullName>
    </recommendedName>
</protein>
<evidence type="ECO:0000256" key="1">
    <source>
        <dbReference type="SAM" id="SignalP"/>
    </source>
</evidence>
<name>A0A0L8FQV8_OCTBM</name>
<evidence type="ECO:0008006" key="3">
    <source>
        <dbReference type="Google" id="ProtNLM"/>
    </source>
</evidence>
<dbReference type="InterPro" id="IPR036508">
    <property type="entry name" value="Chitin-bd_dom_sf"/>
</dbReference>
<feature type="signal peptide" evidence="1">
    <location>
        <begin position="1"/>
        <end position="20"/>
    </location>
</feature>
<dbReference type="GO" id="GO:0008061">
    <property type="term" value="F:chitin binding"/>
    <property type="evidence" value="ECO:0007669"/>
    <property type="project" value="InterPro"/>
</dbReference>
<reference evidence="2" key="1">
    <citation type="submission" date="2015-07" db="EMBL/GenBank/DDBJ databases">
        <title>MeaNS - Measles Nucleotide Surveillance Program.</title>
        <authorList>
            <person name="Tran T."/>
            <person name="Druce J."/>
        </authorList>
    </citation>
    <scope>NUCLEOTIDE SEQUENCE</scope>
    <source>
        <strain evidence="2">UCB-OBI-ISO-001</strain>
        <tissue evidence="2">Gonad</tissue>
    </source>
</reference>
<proteinExistence type="predicted"/>